<dbReference type="eggNOG" id="ENOG502QRKT">
    <property type="taxonomic scope" value="Eukaryota"/>
</dbReference>
<evidence type="ECO:0000313" key="14">
    <source>
        <dbReference type="Ensembl" id="ENSLOCP00000021760.1"/>
    </source>
</evidence>
<dbReference type="PANTHER" id="PTHR24234">
    <property type="entry name" value="LYSOPHOSPHATIDIC ACID RECEPTOR 5/SPHINGOSYLPHOSPHORYLCHOLINE RECEPTOR"/>
    <property type="match status" value="1"/>
</dbReference>
<dbReference type="Gene3D" id="1.20.1070.10">
    <property type="entry name" value="Rhodopsin 7-helix transmembrane proteins"/>
    <property type="match status" value="1"/>
</dbReference>
<dbReference type="GeneID" id="102687672"/>
<dbReference type="AlphaFoldDB" id="W5NMA1"/>
<dbReference type="PROSITE" id="PS50262">
    <property type="entry name" value="G_PROTEIN_RECEP_F1_2"/>
    <property type="match status" value="1"/>
</dbReference>
<keyword evidence="3 11" id="KW-0812">Transmembrane</keyword>
<organism evidence="14 15">
    <name type="scientific">Lepisosteus oculatus</name>
    <name type="common">Spotted gar</name>
    <dbReference type="NCBI Taxonomy" id="7918"/>
    <lineage>
        <taxon>Eukaryota</taxon>
        <taxon>Metazoa</taxon>
        <taxon>Chordata</taxon>
        <taxon>Craniata</taxon>
        <taxon>Vertebrata</taxon>
        <taxon>Euteleostomi</taxon>
        <taxon>Actinopterygii</taxon>
        <taxon>Neopterygii</taxon>
        <taxon>Holostei</taxon>
        <taxon>Semionotiformes</taxon>
        <taxon>Lepisosteidae</taxon>
        <taxon>Lepisosteus</taxon>
    </lineage>
</organism>
<dbReference type="PROSITE" id="PS00237">
    <property type="entry name" value="G_PROTEIN_RECEP_F1_1"/>
    <property type="match status" value="1"/>
</dbReference>
<dbReference type="OMA" id="RTINHAS"/>
<evidence type="ECO:0000256" key="5">
    <source>
        <dbReference type="ARBA" id="ARBA00023040"/>
    </source>
</evidence>
<keyword evidence="5 11" id="KW-0297">G-protein coupled receptor</keyword>
<dbReference type="SUPFAM" id="SSF81321">
    <property type="entry name" value="Family A G protein-coupled receptor-like"/>
    <property type="match status" value="1"/>
</dbReference>
<dbReference type="PRINTS" id="PR01157">
    <property type="entry name" value="P2YPURNOCPTR"/>
</dbReference>
<evidence type="ECO:0000256" key="4">
    <source>
        <dbReference type="ARBA" id="ARBA00022989"/>
    </source>
</evidence>
<evidence type="ECO:0000256" key="6">
    <source>
        <dbReference type="ARBA" id="ARBA00023136"/>
    </source>
</evidence>
<comment type="similarity">
    <text evidence="11">Belongs to the G-protein coupled receptor 1 family.</text>
</comment>
<reference evidence="14" key="3">
    <citation type="submission" date="2025-09" db="UniProtKB">
        <authorList>
            <consortium name="Ensembl"/>
        </authorList>
    </citation>
    <scope>IDENTIFICATION</scope>
</reference>
<sequence length="334" mass="37805">MNNSNSTGCIIDLRVDQTFIPVLYGCVFCVGLPTNCLALYGLYRLVKADYALPIYAINLLLADLLQIATLPLWIDYYHGGHKWHFGKGVCKVIGCSFYISLFVSIFFMCCISLERYLAIVHPLFFQTQRALWKVCVLCLAVWLFFIAGVVSGFNIGFESESPNTFCMEAFPAKTEFAIFQLMSIPLTFLVPLSFLVFVSLRVRRSLARSVSVSKREKTRITGLLLLIVLMFLLIFGPYHFIRAVRYTGIIMVQDACGFESRLFLYFQISLGVLSVNSLLDPVMYIFICRDARKEVLDSFPCIWRIVGVTDDSNTPSTDQAEIEPCRVSVSANHQ</sequence>
<evidence type="ECO:0000259" key="13">
    <source>
        <dbReference type="PROSITE" id="PS50262"/>
    </source>
</evidence>
<comment type="subcellular location">
    <subcellularLocation>
        <location evidence="1">Cell membrane</location>
        <topology evidence="1">Multi-pass membrane protein</topology>
    </subcellularLocation>
</comment>
<evidence type="ECO:0000256" key="12">
    <source>
        <dbReference type="SAM" id="Phobius"/>
    </source>
</evidence>
<dbReference type="PANTHER" id="PTHR24234:SF8">
    <property type="entry name" value="G-PROTEIN COUPLED RECEPTOR 4-LIKE"/>
    <property type="match status" value="1"/>
</dbReference>
<keyword evidence="15" id="KW-1185">Reference proteome</keyword>
<evidence type="ECO:0000256" key="1">
    <source>
        <dbReference type="ARBA" id="ARBA00004651"/>
    </source>
</evidence>
<feature type="transmembrane region" description="Helical" evidence="12">
    <location>
        <begin position="177"/>
        <end position="200"/>
    </location>
</feature>
<dbReference type="OrthoDB" id="9946711at2759"/>
<proteinExistence type="inferred from homology"/>
<dbReference type="HOGENOM" id="CLU_009579_8_2_1"/>
<keyword evidence="6 12" id="KW-0472">Membrane</keyword>
<evidence type="ECO:0000256" key="9">
    <source>
        <dbReference type="ARBA" id="ARBA00023180"/>
    </source>
</evidence>
<keyword evidence="2" id="KW-1003">Cell membrane</keyword>
<keyword evidence="8 11" id="KW-0675">Receptor</keyword>
<keyword evidence="10 11" id="KW-0807">Transducer</keyword>
<feature type="transmembrane region" description="Helical" evidence="12">
    <location>
        <begin position="220"/>
        <end position="242"/>
    </location>
</feature>
<feature type="transmembrane region" description="Helical" evidence="12">
    <location>
        <begin position="55"/>
        <end position="77"/>
    </location>
</feature>
<protein>
    <submittedName>
        <fullName evidence="14">G-protein coupled receptor 4-like</fullName>
    </submittedName>
</protein>
<evidence type="ECO:0000313" key="15">
    <source>
        <dbReference type="Proteomes" id="UP000018468"/>
    </source>
</evidence>
<keyword evidence="7" id="KW-1015">Disulfide bond</keyword>
<reference evidence="14" key="2">
    <citation type="submission" date="2025-08" db="UniProtKB">
        <authorList>
            <consortium name="Ensembl"/>
        </authorList>
    </citation>
    <scope>IDENTIFICATION</scope>
</reference>
<name>W5NMA1_LEPOC</name>
<dbReference type="PRINTS" id="PR00237">
    <property type="entry name" value="GPCRRHODOPSN"/>
</dbReference>
<keyword evidence="4 12" id="KW-1133">Transmembrane helix</keyword>
<dbReference type="KEGG" id="loc:102687672"/>
<feature type="domain" description="G-protein coupled receptors family 1 profile" evidence="13">
    <location>
        <begin position="34"/>
        <end position="284"/>
    </location>
</feature>
<feature type="transmembrane region" description="Helical" evidence="12">
    <location>
        <begin position="262"/>
        <end position="287"/>
    </location>
</feature>
<dbReference type="Ensembl" id="ENSLOCT00000021797.1">
    <property type="protein sequence ID" value="ENSLOCP00000021760.1"/>
    <property type="gene ID" value="ENSLOCG00000017655.1"/>
</dbReference>
<dbReference type="Pfam" id="PF00001">
    <property type="entry name" value="7tm_1"/>
    <property type="match status" value="1"/>
</dbReference>
<dbReference type="GO" id="GO:0005886">
    <property type="term" value="C:plasma membrane"/>
    <property type="evidence" value="ECO:0007669"/>
    <property type="project" value="UniProtKB-SubCell"/>
</dbReference>
<reference evidence="15" key="1">
    <citation type="submission" date="2011-12" db="EMBL/GenBank/DDBJ databases">
        <title>The Draft Genome of Lepisosteus oculatus.</title>
        <authorList>
            <consortium name="The Broad Institute Genome Assembly &amp; Analysis Group"/>
            <consortium name="Computational R&amp;D Group"/>
            <consortium name="and Sequencing Platform"/>
            <person name="Di Palma F."/>
            <person name="Alfoldi J."/>
            <person name="Johnson J."/>
            <person name="Berlin A."/>
            <person name="Gnerre S."/>
            <person name="Jaffe D."/>
            <person name="MacCallum I."/>
            <person name="Young S."/>
            <person name="Walker B.J."/>
            <person name="Lander E.S."/>
            <person name="Lindblad-Toh K."/>
        </authorList>
    </citation>
    <scope>NUCLEOTIDE SEQUENCE [LARGE SCALE GENOMIC DNA]</scope>
</reference>
<dbReference type="GeneTree" id="ENSGT00950000183136"/>
<evidence type="ECO:0000256" key="3">
    <source>
        <dbReference type="ARBA" id="ARBA00022692"/>
    </source>
</evidence>
<keyword evidence="9" id="KW-0325">Glycoprotein</keyword>
<evidence type="ECO:0000256" key="2">
    <source>
        <dbReference type="ARBA" id="ARBA00022475"/>
    </source>
</evidence>
<feature type="transmembrane region" description="Helical" evidence="12">
    <location>
        <begin position="130"/>
        <end position="157"/>
    </location>
</feature>
<dbReference type="InterPro" id="IPR000276">
    <property type="entry name" value="GPCR_Rhodpsn"/>
</dbReference>
<evidence type="ECO:0000256" key="7">
    <source>
        <dbReference type="ARBA" id="ARBA00023157"/>
    </source>
</evidence>
<dbReference type="GO" id="GO:0004930">
    <property type="term" value="F:G protein-coupled receptor activity"/>
    <property type="evidence" value="ECO:0007669"/>
    <property type="project" value="UniProtKB-KW"/>
</dbReference>
<feature type="transmembrane region" description="Helical" evidence="12">
    <location>
        <begin position="97"/>
        <end position="118"/>
    </location>
</feature>
<feature type="transmembrane region" description="Helical" evidence="12">
    <location>
        <begin position="22"/>
        <end position="43"/>
    </location>
</feature>
<evidence type="ECO:0000256" key="11">
    <source>
        <dbReference type="RuleBase" id="RU000688"/>
    </source>
</evidence>
<dbReference type="InterPro" id="IPR017452">
    <property type="entry name" value="GPCR_Rhodpsn_7TM"/>
</dbReference>
<dbReference type="InParanoid" id="W5NMA1"/>
<dbReference type="Bgee" id="ENSLOCG00000017655">
    <property type="expression patterns" value="Expressed in zone of skin and 5 other cell types or tissues"/>
</dbReference>
<evidence type="ECO:0000256" key="10">
    <source>
        <dbReference type="ARBA" id="ARBA00023224"/>
    </source>
</evidence>
<evidence type="ECO:0000256" key="8">
    <source>
        <dbReference type="ARBA" id="ARBA00023170"/>
    </source>
</evidence>
<accession>W5NMA1</accession>
<dbReference type="Proteomes" id="UP000018468">
    <property type="component" value="Unassembled WGS sequence"/>
</dbReference>